<sequence>MNIIKILAILSLLIIITRWSIALFNLITKHPKKGNLNKKEGEISVLVPARNEAHNLPILLNGLIKCDNTIGEILIYDDQSEDETASEVKIWARYDKRIRLIEGNVLPSGWLGKNHACHQLADQAKGKYLLYLDADVKVNQEAIDLALSRMKKDQLSLFSFFPIQEMRTPGEWMLVAQVNIILVSLLPMAIASFIPISMMVAANGQFMMFDSEIYRKYLFHKELRQTAVEDVAIAQHIKKKRLKLHTALAPEGLHCRMYSSYREALSGLSRSARFFFGGSMAMGWVYVFFSVLGWWPVMLSYPDWGLPFYLSLLVTMRIFVSLASHQPIIKNLIYLPLQQIGLVHLFIQATLQHINRKTTWKGRTI</sequence>
<dbReference type="Gene3D" id="3.90.550.10">
    <property type="entry name" value="Spore Coat Polysaccharide Biosynthesis Protein SpsA, Chain A"/>
    <property type="match status" value="1"/>
</dbReference>
<keyword evidence="6" id="KW-0812">Transmembrane</keyword>
<evidence type="ECO:0000256" key="1">
    <source>
        <dbReference type="ARBA" id="ARBA00004236"/>
    </source>
</evidence>
<feature type="domain" description="Glycosyltransferase 2-like" evidence="7">
    <location>
        <begin position="44"/>
        <end position="173"/>
    </location>
</feature>
<dbReference type="Proteomes" id="UP000244956">
    <property type="component" value="Unassembled WGS sequence"/>
</dbReference>
<feature type="transmembrane region" description="Helical" evidence="6">
    <location>
        <begin position="301"/>
        <end position="320"/>
    </location>
</feature>
<dbReference type="GO" id="GO:0016757">
    <property type="term" value="F:glycosyltransferase activity"/>
    <property type="evidence" value="ECO:0007669"/>
    <property type="project" value="UniProtKB-KW"/>
</dbReference>
<evidence type="ECO:0000313" key="9">
    <source>
        <dbReference type="Proteomes" id="UP000244956"/>
    </source>
</evidence>
<evidence type="ECO:0000256" key="2">
    <source>
        <dbReference type="ARBA" id="ARBA00022475"/>
    </source>
</evidence>
<dbReference type="InterPro" id="IPR001173">
    <property type="entry name" value="Glyco_trans_2-like"/>
</dbReference>
<dbReference type="GO" id="GO:0005886">
    <property type="term" value="C:plasma membrane"/>
    <property type="evidence" value="ECO:0007669"/>
    <property type="project" value="UniProtKB-SubCell"/>
</dbReference>
<feature type="transmembrane region" description="Helical" evidence="6">
    <location>
        <begin position="332"/>
        <end position="351"/>
    </location>
</feature>
<dbReference type="SUPFAM" id="SSF53448">
    <property type="entry name" value="Nucleotide-diphospho-sugar transferases"/>
    <property type="match status" value="1"/>
</dbReference>
<evidence type="ECO:0000256" key="4">
    <source>
        <dbReference type="ARBA" id="ARBA00022679"/>
    </source>
</evidence>
<evidence type="ECO:0000256" key="3">
    <source>
        <dbReference type="ARBA" id="ARBA00022676"/>
    </source>
</evidence>
<keyword evidence="6" id="KW-1133">Transmembrane helix</keyword>
<dbReference type="OrthoDB" id="9800276at2"/>
<gene>
    <name evidence="8" type="ORF">DDZ16_17035</name>
</gene>
<comment type="caution">
    <text evidence="8">The sequence shown here is derived from an EMBL/GenBank/DDBJ whole genome shotgun (WGS) entry which is preliminary data.</text>
</comment>
<keyword evidence="3" id="KW-0328">Glycosyltransferase</keyword>
<name>A0A2U2B559_9BACT</name>
<feature type="transmembrane region" description="Helical" evidence="6">
    <location>
        <begin position="172"/>
        <end position="201"/>
    </location>
</feature>
<dbReference type="AlphaFoldDB" id="A0A2U2B559"/>
<evidence type="ECO:0000256" key="6">
    <source>
        <dbReference type="SAM" id="Phobius"/>
    </source>
</evidence>
<proteinExistence type="predicted"/>
<evidence type="ECO:0000256" key="5">
    <source>
        <dbReference type="ARBA" id="ARBA00023136"/>
    </source>
</evidence>
<keyword evidence="2" id="KW-1003">Cell membrane</keyword>
<dbReference type="PANTHER" id="PTHR43646">
    <property type="entry name" value="GLYCOSYLTRANSFERASE"/>
    <property type="match status" value="1"/>
</dbReference>
<dbReference type="InterPro" id="IPR029044">
    <property type="entry name" value="Nucleotide-diphossugar_trans"/>
</dbReference>
<dbReference type="RefSeq" id="WP_109265690.1">
    <property type="nucleotide sequence ID" value="NZ_QEWP01000018.1"/>
</dbReference>
<accession>A0A2U2B559</accession>
<evidence type="ECO:0000313" key="8">
    <source>
        <dbReference type="EMBL" id="PWD98196.1"/>
    </source>
</evidence>
<keyword evidence="5 6" id="KW-0472">Membrane</keyword>
<keyword evidence="4 8" id="KW-0808">Transferase</keyword>
<dbReference type="CDD" id="cd00761">
    <property type="entry name" value="Glyco_tranf_GTA_type"/>
    <property type="match status" value="1"/>
</dbReference>
<dbReference type="EMBL" id="QEWP01000018">
    <property type="protein sequence ID" value="PWD98196.1"/>
    <property type="molecule type" value="Genomic_DNA"/>
</dbReference>
<comment type="subcellular location">
    <subcellularLocation>
        <location evidence="1">Cell membrane</location>
    </subcellularLocation>
</comment>
<reference evidence="8 9" key="1">
    <citation type="submission" date="2018-05" db="EMBL/GenBank/DDBJ databases">
        <title>Marinilabilia rubrum sp. nov., isolated from saltern sediment.</title>
        <authorList>
            <person name="Zhang R."/>
        </authorList>
    </citation>
    <scope>NUCLEOTIDE SEQUENCE [LARGE SCALE GENOMIC DNA]</scope>
    <source>
        <strain evidence="8 9">WTE16</strain>
    </source>
</reference>
<organism evidence="8 9">
    <name type="scientific">Marinilabilia rubra</name>
    <dbReference type="NCBI Taxonomy" id="2162893"/>
    <lineage>
        <taxon>Bacteria</taxon>
        <taxon>Pseudomonadati</taxon>
        <taxon>Bacteroidota</taxon>
        <taxon>Bacteroidia</taxon>
        <taxon>Marinilabiliales</taxon>
        <taxon>Marinilabiliaceae</taxon>
        <taxon>Marinilabilia</taxon>
    </lineage>
</organism>
<feature type="transmembrane region" description="Helical" evidence="6">
    <location>
        <begin position="274"/>
        <end position="295"/>
    </location>
</feature>
<dbReference type="PANTHER" id="PTHR43646:SF2">
    <property type="entry name" value="GLYCOSYLTRANSFERASE 2-LIKE DOMAIN-CONTAINING PROTEIN"/>
    <property type="match status" value="1"/>
</dbReference>
<dbReference type="Pfam" id="PF00535">
    <property type="entry name" value="Glycos_transf_2"/>
    <property type="match status" value="1"/>
</dbReference>
<evidence type="ECO:0000259" key="7">
    <source>
        <dbReference type="Pfam" id="PF00535"/>
    </source>
</evidence>
<keyword evidence="9" id="KW-1185">Reference proteome</keyword>
<protein>
    <submittedName>
        <fullName evidence="8">Glycosyl transferase</fullName>
    </submittedName>
</protein>